<organism evidence="1">
    <name type="scientific">marine metagenome</name>
    <dbReference type="NCBI Taxonomy" id="408172"/>
    <lineage>
        <taxon>unclassified sequences</taxon>
        <taxon>metagenomes</taxon>
        <taxon>ecological metagenomes</taxon>
    </lineage>
</organism>
<dbReference type="EMBL" id="UINC01186995">
    <property type="protein sequence ID" value="SVD99489.1"/>
    <property type="molecule type" value="Genomic_DNA"/>
</dbReference>
<sequence>QHTDAVLLEAGYSKAEVERFRKAAVIR</sequence>
<dbReference type="AlphaFoldDB" id="A0A382ZW45"/>
<proteinExistence type="predicted"/>
<feature type="non-terminal residue" evidence="1">
    <location>
        <position position="1"/>
    </location>
</feature>
<protein>
    <submittedName>
        <fullName evidence="1">Uncharacterized protein</fullName>
    </submittedName>
</protein>
<gene>
    <name evidence="1" type="ORF">METZ01_LOCUS452343</name>
</gene>
<reference evidence="1" key="1">
    <citation type="submission" date="2018-05" db="EMBL/GenBank/DDBJ databases">
        <authorList>
            <person name="Lanie J.A."/>
            <person name="Ng W.-L."/>
            <person name="Kazmierczak K.M."/>
            <person name="Andrzejewski T.M."/>
            <person name="Davidsen T.M."/>
            <person name="Wayne K.J."/>
            <person name="Tettelin H."/>
            <person name="Glass J.I."/>
            <person name="Rusch D."/>
            <person name="Podicherti R."/>
            <person name="Tsui H.-C.T."/>
            <person name="Winkler M.E."/>
        </authorList>
    </citation>
    <scope>NUCLEOTIDE SEQUENCE</scope>
</reference>
<accession>A0A382ZW45</accession>
<evidence type="ECO:0000313" key="1">
    <source>
        <dbReference type="EMBL" id="SVD99489.1"/>
    </source>
</evidence>
<name>A0A382ZW45_9ZZZZ</name>